<accession>A0ABT0PPS6</accession>
<gene>
    <name evidence="1" type="ORF">M3P19_05170</name>
</gene>
<keyword evidence="2" id="KW-1185">Reference proteome</keyword>
<organism evidence="1 2">
    <name type="scientific">Flagellimonas spongiicola</name>
    <dbReference type="NCBI Taxonomy" id="2942208"/>
    <lineage>
        <taxon>Bacteria</taxon>
        <taxon>Pseudomonadati</taxon>
        <taxon>Bacteroidota</taxon>
        <taxon>Flavobacteriia</taxon>
        <taxon>Flavobacteriales</taxon>
        <taxon>Flavobacteriaceae</taxon>
        <taxon>Flagellimonas</taxon>
    </lineage>
</organism>
<proteinExistence type="predicted"/>
<evidence type="ECO:0000313" key="1">
    <source>
        <dbReference type="EMBL" id="MCL6273389.1"/>
    </source>
</evidence>
<dbReference type="Proteomes" id="UP001203607">
    <property type="component" value="Unassembled WGS sequence"/>
</dbReference>
<protein>
    <recommendedName>
        <fullName evidence="3">Lipoprotein</fullName>
    </recommendedName>
</protein>
<name>A0ABT0PPS6_9FLAO</name>
<reference evidence="1 2" key="1">
    <citation type="submission" date="2022-05" db="EMBL/GenBank/DDBJ databases">
        <authorList>
            <person name="Park J.-S."/>
        </authorList>
    </citation>
    <scope>NUCLEOTIDE SEQUENCE [LARGE SCALE GENOMIC DNA]</scope>
    <source>
        <strain evidence="1 2">2012CJ35-5</strain>
    </source>
</reference>
<dbReference type="RefSeq" id="WP_249656566.1">
    <property type="nucleotide sequence ID" value="NZ_JAMFMA010000001.1"/>
</dbReference>
<evidence type="ECO:0000313" key="2">
    <source>
        <dbReference type="Proteomes" id="UP001203607"/>
    </source>
</evidence>
<dbReference type="EMBL" id="JAMFMA010000001">
    <property type="protein sequence ID" value="MCL6273389.1"/>
    <property type="molecule type" value="Genomic_DNA"/>
</dbReference>
<sequence length="262" mass="27959">MEKHFNTLRALFLFGLTLITFQSCSEDAIPSGEQEALTTAELQTILTTDEIAGTADNAIAELFANNGVTGKASTDECYTAEYSDTGFVATFNNCVLNGTDNVNGTVTVTYQVGNETAAYTATYEDFYVGNIKINGTRNYALSSDLEQGNIAFTVTSEMTVEMEDGEVISESGTKTFGFTFGEDLSTSTFSLSGNWQVEVDGNTYIVSTPNELTGSLGCEYLSSGTMNISKNGLAIVVDFGDGECDDAATLTYPDGTVEEITL</sequence>
<comment type="caution">
    <text evidence="1">The sequence shown here is derived from an EMBL/GenBank/DDBJ whole genome shotgun (WGS) entry which is preliminary data.</text>
</comment>
<evidence type="ECO:0008006" key="3">
    <source>
        <dbReference type="Google" id="ProtNLM"/>
    </source>
</evidence>
<dbReference type="PROSITE" id="PS51257">
    <property type="entry name" value="PROKAR_LIPOPROTEIN"/>
    <property type="match status" value="1"/>
</dbReference>